<dbReference type="PANTHER" id="PTHR43667:SF1">
    <property type="entry name" value="CYCLOPROPANE-FATTY-ACYL-PHOSPHOLIPID SYNTHASE"/>
    <property type="match status" value="1"/>
</dbReference>
<comment type="caution">
    <text evidence="8">The sequence shown here is derived from an EMBL/GenBank/DDBJ whole genome shotgun (WGS) entry which is preliminary data.</text>
</comment>
<dbReference type="GO" id="GO:0032259">
    <property type="term" value="P:methylation"/>
    <property type="evidence" value="ECO:0007669"/>
    <property type="project" value="UniProtKB-KW"/>
</dbReference>
<evidence type="ECO:0000313" key="9">
    <source>
        <dbReference type="Proteomes" id="UP000240653"/>
    </source>
</evidence>
<evidence type="ECO:0000256" key="6">
    <source>
        <dbReference type="SAM" id="MobiDB-lite"/>
    </source>
</evidence>
<dbReference type="OrthoDB" id="9782855at2"/>
<dbReference type="EMBL" id="PXYL01000004">
    <property type="protein sequence ID" value="PSJ61644.1"/>
    <property type="molecule type" value="Genomic_DNA"/>
</dbReference>
<accession>A0A2P7SGN3</accession>
<dbReference type="RefSeq" id="WP_106724077.1">
    <property type="nucleotide sequence ID" value="NZ_PXYL01000004.1"/>
</dbReference>
<evidence type="ECO:0000259" key="7">
    <source>
        <dbReference type="Pfam" id="PF25371"/>
    </source>
</evidence>
<keyword evidence="2 8" id="KW-0489">Methyltransferase</keyword>
<name>A0A2P7SGN3_9HYPH</name>
<dbReference type="InterPro" id="IPR029063">
    <property type="entry name" value="SAM-dependent_MTases_sf"/>
</dbReference>
<feature type="region of interest" description="Disordered" evidence="6">
    <location>
        <begin position="405"/>
        <end position="429"/>
    </location>
</feature>
<sequence length="429" mass="48989">MNFLLQRIIERLVRKGNLTVTGSNGSTSTFGDGSGDPIHIVFRTRRAERAIALDPMLALPEAFMDGELDIVKGDVLGLLHVAYENMGQSGIEAAWTKALEGLRHAFRRFQQLNTTNRSRRNVQRHYDLSGELYKLFLDDDMQYSCAYFERPDMTLEEAQLAKKRHLAAKLRLKPGQNVLDIGSGWGGLGLYLARNFEVNVLGVTLSTEQHGVSTERANAEGLENHVHFELRDYRHLTERFDRIVSVGMFEHVGVNHYRTFFEKCATLLKPDGVMVLHSIGRNGPPSATNAFIRKHIFPGGYIPALSEVLPVIEKAGLMVTDIEILRFHYAETLKAWRERFMANRDKAKAIYDERFCRMWEFYLAGSEASFRWQEMMNFQIQLTRRNDVVPLTRDYIGKCEKALAMHDGPRTPEPKPSKPSRRRISEAGE</sequence>
<evidence type="ECO:0000256" key="3">
    <source>
        <dbReference type="ARBA" id="ARBA00022679"/>
    </source>
</evidence>
<keyword evidence="5" id="KW-0443">Lipid metabolism</keyword>
<dbReference type="GO" id="GO:0008168">
    <property type="term" value="F:methyltransferase activity"/>
    <property type="evidence" value="ECO:0007669"/>
    <property type="project" value="UniProtKB-KW"/>
</dbReference>
<evidence type="ECO:0000256" key="5">
    <source>
        <dbReference type="ARBA" id="ARBA00023098"/>
    </source>
</evidence>
<dbReference type="Proteomes" id="UP000240653">
    <property type="component" value="Unassembled WGS sequence"/>
</dbReference>
<proteinExistence type="inferred from homology"/>
<dbReference type="InterPro" id="IPR003333">
    <property type="entry name" value="CMAS"/>
</dbReference>
<keyword evidence="3 8" id="KW-0808">Transferase</keyword>
<keyword evidence="9" id="KW-1185">Reference proteome</keyword>
<evidence type="ECO:0000256" key="1">
    <source>
        <dbReference type="ARBA" id="ARBA00010815"/>
    </source>
</evidence>
<dbReference type="AlphaFoldDB" id="A0A2P7SGN3"/>
<dbReference type="SUPFAM" id="SSF53335">
    <property type="entry name" value="S-adenosyl-L-methionine-dependent methyltransferases"/>
    <property type="match status" value="1"/>
</dbReference>
<protein>
    <submittedName>
        <fullName evidence="8">SAM-dependent methyltransferase</fullName>
    </submittedName>
</protein>
<evidence type="ECO:0000256" key="4">
    <source>
        <dbReference type="ARBA" id="ARBA00022691"/>
    </source>
</evidence>
<comment type="similarity">
    <text evidence="1">Belongs to the CFA/CMAS family.</text>
</comment>
<feature type="domain" description="DUF7884" evidence="7">
    <location>
        <begin position="16"/>
        <end position="86"/>
    </location>
</feature>
<dbReference type="Pfam" id="PF25371">
    <property type="entry name" value="DUF7884"/>
    <property type="match status" value="1"/>
</dbReference>
<dbReference type="Gene3D" id="3.40.50.150">
    <property type="entry name" value="Vaccinia Virus protein VP39"/>
    <property type="match status" value="1"/>
</dbReference>
<organism evidence="8 9">
    <name type="scientific">Pseudaminobacter soli</name>
    <name type="common">ex Li et al. 2025</name>
    <dbReference type="NCBI Taxonomy" id="1295366"/>
    <lineage>
        <taxon>Bacteria</taxon>
        <taxon>Pseudomonadati</taxon>
        <taxon>Pseudomonadota</taxon>
        <taxon>Alphaproteobacteria</taxon>
        <taxon>Hyphomicrobiales</taxon>
        <taxon>Phyllobacteriaceae</taxon>
        <taxon>Pseudaminobacter</taxon>
    </lineage>
</organism>
<reference evidence="8 9" key="1">
    <citation type="submission" date="2018-03" db="EMBL/GenBank/DDBJ databases">
        <title>The draft genome of Mesorhizobium soli JCM 19897.</title>
        <authorList>
            <person name="Li L."/>
            <person name="Liu L."/>
            <person name="Liang L."/>
            <person name="Wang T."/>
            <person name="Zhang X."/>
        </authorList>
    </citation>
    <scope>NUCLEOTIDE SEQUENCE [LARGE SCALE GENOMIC DNA]</scope>
    <source>
        <strain evidence="8 9">JCM 19897</strain>
    </source>
</reference>
<gene>
    <name evidence="8" type="ORF">C7I85_09180</name>
</gene>
<evidence type="ECO:0000313" key="8">
    <source>
        <dbReference type="EMBL" id="PSJ61644.1"/>
    </source>
</evidence>
<dbReference type="InterPro" id="IPR057206">
    <property type="entry name" value="DUF7884"/>
</dbReference>
<keyword evidence="4" id="KW-0949">S-adenosyl-L-methionine</keyword>
<feature type="compositionally biased region" description="Basic and acidic residues" evidence="6">
    <location>
        <begin position="405"/>
        <end position="416"/>
    </location>
</feature>
<dbReference type="GO" id="GO:0008610">
    <property type="term" value="P:lipid biosynthetic process"/>
    <property type="evidence" value="ECO:0007669"/>
    <property type="project" value="InterPro"/>
</dbReference>
<dbReference type="CDD" id="cd02440">
    <property type="entry name" value="AdoMet_MTases"/>
    <property type="match status" value="1"/>
</dbReference>
<evidence type="ECO:0000256" key="2">
    <source>
        <dbReference type="ARBA" id="ARBA00022603"/>
    </source>
</evidence>
<dbReference type="Pfam" id="PF02353">
    <property type="entry name" value="CMAS"/>
    <property type="match status" value="1"/>
</dbReference>
<dbReference type="InterPro" id="IPR050723">
    <property type="entry name" value="CFA/CMAS"/>
</dbReference>
<dbReference type="PANTHER" id="PTHR43667">
    <property type="entry name" value="CYCLOPROPANE-FATTY-ACYL-PHOSPHOLIPID SYNTHASE"/>
    <property type="match status" value="1"/>
</dbReference>
<dbReference type="PIRSF" id="PIRSF003085">
    <property type="entry name" value="CMAS"/>
    <property type="match status" value="1"/>
</dbReference>